<keyword evidence="4" id="KW-0378">Hydrolase</keyword>
<dbReference type="RefSeq" id="WP_176441642.1">
    <property type="nucleotide sequence ID" value="NZ_FZOU01000002.1"/>
</dbReference>
<dbReference type="InterPro" id="IPR015366">
    <property type="entry name" value="S53_propep"/>
</dbReference>
<keyword evidence="3" id="KW-0479">Metal-binding</keyword>
<keyword evidence="8" id="KW-0472">Membrane</keyword>
<dbReference type="Pfam" id="PF09286">
    <property type="entry name" value="Pro-kuma_activ"/>
    <property type="match status" value="1"/>
</dbReference>
<dbReference type="CDD" id="cd04056">
    <property type="entry name" value="Peptidases_S53"/>
    <property type="match status" value="1"/>
</dbReference>
<feature type="domain" description="Peptidase S53" evidence="10">
    <location>
        <begin position="225"/>
        <end position="627"/>
    </location>
</feature>
<dbReference type="GO" id="GO:0006508">
    <property type="term" value="P:proteolysis"/>
    <property type="evidence" value="ECO:0007669"/>
    <property type="project" value="UniProtKB-KW"/>
</dbReference>
<keyword evidence="6" id="KW-0106">Calcium</keyword>
<dbReference type="Gene3D" id="2.60.40.10">
    <property type="entry name" value="Immunoglobulins"/>
    <property type="match status" value="1"/>
</dbReference>
<evidence type="ECO:0000256" key="1">
    <source>
        <dbReference type="ARBA" id="ARBA00001913"/>
    </source>
</evidence>
<evidence type="ECO:0000256" key="4">
    <source>
        <dbReference type="ARBA" id="ARBA00022801"/>
    </source>
</evidence>
<evidence type="ECO:0000256" key="2">
    <source>
        <dbReference type="ARBA" id="ARBA00022670"/>
    </source>
</evidence>
<dbReference type="GO" id="GO:0004252">
    <property type="term" value="F:serine-type endopeptidase activity"/>
    <property type="evidence" value="ECO:0007669"/>
    <property type="project" value="InterPro"/>
</dbReference>
<comment type="cofactor">
    <cofactor evidence="1">
        <name>Ca(2+)</name>
        <dbReference type="ChEBI" id="CHEBI:29108"/>
    </cofactor>
</comment>
<dbReference type="PANTHER" id="PTHR14218">
    <property type="entry name" value="PROTEASE S8 TRIPEPTIDYL PEPTIDASE I CLN2"/>
    <property type="match status" value="1"/>
</dbReference>
<keyword evidence="8" id="KW-1133">Transmembrane helix</keyword>
<dbReference type="Pfam" id="PF16640">
    <property type="entry name" value="Big_3_5"/>
    <property type="match status" value="1"/>
</dbReference>
<dbReference type="InterPro" id="IPR036852">
    <property type="entry name" value="Peptidase_S8/S53_dom_sf"/>
</dbReference>
<evidence type="ECO:0000313" key="11">
    <source>
        <dbReference type="EMBL" id="SNS76896.1"/>
    </source>
</evidence>
<feature type="transmembrane region" description="Helical" evidence="8">
    <location>
        <begin position="865"/>
        <end position="887"/>
    </location>
</feature>
<dbReference type="EMBL" id="FZOU01000002">
    <property type="protein sequence ID" value="SNS76896.1"/>
    <property type="molecule type" value="Genomic_DNA"/>
</dbReference>
<dbReference type="PROSITE" id="PS00138">
    <property type="entry name" value="SUBTILASE_SER"/>
    <property type="match status" value="1"/>
</dbReference>
<keyword evidence="12" id="KW-1185">Reference proteome</keyword>
<dbReference type="GO" id="GO:0008240">
    <property type="term" value="F:tripeptidyl-peptidase activity"/>
    <property type="evidence" value="ECO:0007669"/>
    <property type="project" value="TreeGrafter"/>
</dbReference>
<evidence type="ECO:0000256" key="3">
    <source>
        <dbReference type="ARBA" id="ARBA00022723"/>
    </source>
</evidence>
<evidence type="ECO:0000256" key="9">
    <source>
        <dbReference type="SAM" id="SignalP"/>
    </source>
</evidence>
<protein>
    <submittedName>
        <fullName evidence="11">Ig-like domain (Group 3)</fullName>
    </submittedName>
</protein>
<evidence type="ECO:0000256" key="5">
    <source>
        <dbReference type="ARBA" id="ARBA00022825"/>
    </source>
</evidence>
<accession>A0A239H630</accession>
<dbReference type="Gene3D" id="3.40.50.200">
    <property type="entry name" value="Peptidase S8/S53 domain"/>
    <property type="match status" value="1"/>
</dbReference>
<feature type="signal peptide" evidence="9">
    <location>
        <begin position="1"/>
        <end position="26"/>
    </location>
</feature>
<evidence type="ECO:0000256" key="7">
    <source>
        <dbReference type="ARBA" id="ARBA00023145"/>
    </source>
</evidence>
<keyword evidence="2" id="KW-0645">Protease</keyword>
<dbReference type="Proteomes" id="UP000198356">
    <property type="component" value="Unassembled WGS sequence"/>
</dbReference>
<dbReference type="SUPFAM" id="SSF52743">
    <property type="entry name" value="Subtilisin-like"/>
    <property type="match status" value="1"/>
</dbReference>
<evidence type="ECO:0000259" key="10">
    <source>
        <dbReference type="PROSITE" id="PS51695"/>
    </source>
</evidence>
<reference evidence="11 12" key="1">
    <citation type="submission" date="2017-06" db="EMBL/GenBank/DDBJ databases">
        <authorList>
            <person name="Kim H.J."/>
            <person name="Triplett B.A."/>
        </authorList>
    </citation>
    <scope>NUCLEOTIDE SEQUENCE [LARGE SCALE GENOMIC DNA]</scope>
    <source>
        <strain evidence="11 12">DSM 18704</strain>
    </source>
</reference>
<name>A0A239H630_9BACT</name>
<dbReference type="SMART" id="SM00944">
    <property type="entry name" value="Pro-kuma_activ"/>
    <property type="match status" value="1"/>
</dbReference>
<organism evidence="11 12">
    <name type="scientific">Granulicella rosea</name>
    <dbReference type="NCBI Taxonomy" id="474952"/>
    <lineage>
        <taxon>Bacteria</taxon>
        <taxon>Pseudomonadati</taxon>
        <taxon>Acidobacteriota</taxon>
        <taxon>Terriglobia</taxon>
        <taxon>Terriglobales</taxon>
        <taxon>Acidobacteriaceae</taxon>
        <taxon>Granulicella</taxon>
    </lineage>
</organism>
<dbReference type="SUPFAM" id="SSF54897">
    <property type="entry name" value="Protease propeptides/inhibitors"/>
    <property type="match status" value="1"/>
</dbReference>
<dbReference type="CDD" id="cd11377">
    <property type="entry name" value="Pro-peptidase_S53"/>
    <property type="match status" value="1"/>
</dbReference>
<keyword evidence="5" id="KW-0720">Serine protease</keyword>
<dbReference type="PROSITE" id="PS51695">
    <property type="entry name" value="SEDOLISIN"/>
    <property type="match status" value="1"/>
</dbReference>
<dbReference type="GO" id="GO:0046872">
    <property type="term" value="F:metal ion binding"/>
    <property type="evidence" value="ECO:0007669"/>
    <property type="project" value="UniProtKB-KW"/>
</dbReference>
<evidence type="ECO:0000256" key="8">
    <source>
        <dbReference type="SAM" id="Phobius"/>
    </source>
</evidence>
<dbReference type="InterPro" id="IPR030400">
    <property type="entry name" value="Sedolisin_dom"/>
</dbReference>
<dbReference type="InterPro" id="IPR032109">
    <property type="entry name" value="Big_3_5"/>
</dbReference>
<dbReference type="InterPro" id="IPR023828">
    <property type="entry name" value="Peptidase_S8_Ser-AS"/>
</dbReference>
<proteinExistence type="predicted"/>
<dbReference type="InterPro" id="IPR050819">
    <property type="entry name" value="Tripeptidyl-peptidase_I"/>
</dbReference>
<keyword evidence="8" id="KW-0812">Transmembrane</keyword>
<evidence type="ECO:0000313" key="12">
    <source>
        <dbReference type="Proteomes" id="UP000198356"/>
    </source>
</evidence>
<sequence>MRRQTLVGSVFSSILSASILIPSLHAAVQPRINTAVNDQARVSLADTVAPRAKAATDLGAAPANQVLSSVTLRFSMTAAQSAALDQLLADQQNPSSPRYRQWLTPEQFAAQFGLAASDLAQVKTWLASKGLTITSTARSGTFVTVSGSVAQINAAFGTQLHSLSLKGETHFGNLSEPTLPAAIAGVVGGITGLNDFKLKSRARIQHPAADPAKPLFTSSISGSHFIAPGDFYTIYDVNPLLNSSINGKGITIAVMGQTDISLTDAAAFRSASGLTANAPTVKLYGTDPGTSSDDIDEAMLDVEWSGAVAPAASILFVNSTDVIGISMTQAIDNALAPIITVSYGDCEANWGSSYLNIYNQLFKQANVQGQTIVGPAGDSGATDCDYDATTAVNGLAVDFPASSPYVTGLGGTMFNEGSATGATSYWSGTNGTTGGSATGYIPEAVWNETAADTVLLGYTSTFAAGGGGASAFFTKPAYQVGTGVPSDSSRDVPDVSLNAAASHDGYLFCSQGLCTNGFRNAAGNLDVVGGTSVATPSFAALLALVEQKTATKIANANPYIYALANSTYYGNVFHDVTVGNNSNPCTAGTVNCPGGGSIGYNATAGYDLATGWGSVDATNLVNYWSQIVPIGTSTTGANLSTVTLTESAFNVVAGVAISLNATVAAASSGTTPTGTVQFLVDNVATGSAVTLASGIATYTLATASLTTGLHNVTAAYSGDTNYTGSKATTQIDITSATAADFTLSPTAATITVKSGATATPLAITVAPLHGFTGSVAFTASSTSSTLYATYAFSTTPVVISSTANGTTNFTLYAYASSSTTGQAKFGPVQSASNAPAMPAWYAAGSGISVAGLLLLTLPRRRKWSALLLAVLSVGVLGASGCSSGTILSSGGSTGGTTTSTVNTTPGTYNVTVTAYCTPTGGTPIAHDINITFVVQ</sequence>
<dbReference type="PANTHER" id="PTHR14218:SF15">
    <property type="entry name" value="TRIPEPTIDYL-PEPTIDASE 1"/>
    <property type="match status" value="1"/>
</dbReference>
<dbReference type="InterPro" id="IPR013783">
    <property type="entry name" value="Ig-like_fold"/>
</dbReference>
<feature type="chain" id="PRO_5012737655" evidence="9">
    <location>
        <begin position="27"/>
        <end position="935"/>
    </location>
</feature>
<keyword evidence="9" id="KW-0732">Signal</keyword>
<dbReference type="AlphaFoldDB" id="A0A239H630"/>
<evidence type="ECO:0000256" key="6">
    <source>
        <dbReference type="ARBA" id="ARBA00022837"/>
    </source>
</evidence>
<keyword evidence="7" id="KW-0865">Zymogen</keyword>
<gene>
    <name evidence="11" type="ORF">SAMN05421770_102248</name>
</gene>
<feature type="transmembrane region" description="Helical" evidence="8">
    <location>
        <begin position="839"/>
        <end position="858"/>
    </location>
</feature>